<keyword evidence="3" id="KW-0964">Secreted</keyword>
<dbReference type="Gene3D" id="3.40.50.1820">
    <property type="entry name" value="alpha/beta hydrolase"/>
    <property type="match status" value="1"/>
</dbReference>
<dbReference type="AlphaFoldDB" id="A0A226DFX9"/>
<proteinExistence type="inferred from homology"/>
<dbReference type="GO" id="GO:0016042">
    <property type="term" value="P:lipid catabolic process"/>
    <property type="evidence" value="ECO:0007669"/>
    <property type="project" value="TreeGrafter"/>
</dbReference>
<reference evidence="7 8" key="1">
    <citation type="submission" date="2015-12" db="EMBL/GenBank/DDBJ databases">
        <title>The genome of Folsomia candida.</title>
        <authorList>
            <person name="Faddeeva A."/>
            <person name="Derks M.F."/>
            <person name="Anvar Y."/>
            <person name="Smit S."/>
            <person name="Van Straalen N."/>
            <person name="Roelofs D."/>
        </authorList>
    </citation>
    <scope>NUCLEOTIDE SEQUENCE [LARGE SCALE GENOMIC DNA]</scope>
    <source>
        <strain evidence="7 8">VU population</strain>
        <tissue evidence="7">Whole body</tissue>
    </source>
</reference>
<feature type="domain" description="Lipase" evidence="6">
    <location>
        <begin position="66"/>
        <end position="322"/>
    </location>
</feature>
<dbReference type="OMA" id="IVIRPHE"/>
<dbReference type="InterPro" id="IPR013818">
    <property type="entry name" value="Lipase"/>
</dbReference>
<keyword evidence="8" id="KW-1185">Reference proteome</keyword>
<evidence type="ECO:0000256" key="4">
    <source>
        <dbReference type="RuleBase" id="RU004262"/>
    </source>
</evidence>
<dbReference type="OrthoDB" id="199913at2759"/>
<comment type="caution">
    <text evidence="7">The sequence shown here is derived from an EMBL/GenBank/DDBJ whole genome shotgun (WGS) entry which is preliminary data.</text>
</comment>
<dbReference type="EMBL" id="LNIX01000020">
    <property type="protein sequence ID" value="OXA44089.1"/>
    <property type="molecule type" value="Genomic_DNA"/>
</dbReference>
<name>A0A226DFX9_FOLCA</name>
<dbReference type="SUPFAM" id="SSF53474">
    <property type="entry name" value="alpha/beta-Hydrolases"/>
    <property type="match status" value="1"/>
</dbReference>
<dbReference type="GO" id="GO:0005615">
    <property type="term" value="C:extracellular space"/>
    <property type="evidence" value="ECO:0007669"/>
    <property type="project" value="TreeGrafter"/>
</dbReference>
<feature type="chain" id="PRO_5012533575" evidence="5">
    <location>
        <begin position="27"/>
        <end position="374"/>
    </location>
</feature>
<evidence type="ECO:0000256" key="2">
    <source>
        <dbReference type="ARBA" id="ARBA00010701"/>
    </source>
</evidence>
<dbReference type="Proteomes" id="UP000198287">
    <property type="component" value="Unassembled WGS sequence"/>
</dbReference>
<comment type="subcellular location">
    <subcellularLocation>
        <location evidence="1">Secreted</location>
    </subcellularLocation>
</comment>
<evidence type="ECO:0000313" key="7">
    <source>
        <dbReference type="EMBL" id="OXA44089.1"/>
    </source>
</evidence>
<dbReference type="Pfam" id="PF00151">
    <property type="entry name" value="Lipase"/>
    <property type="match status" value="1"/>
</dbReference>
<comment type="similarity">
    <text evidence="2 4">Belongs to the AB hydrolase superfamily. Lipase family.</text>
</comment>
<dbReference type="GO" id="GO:0016298">
    <property type="term" value="F:lipase activity"/>
    <property type="evidence" value="ECO:0007669"/>
    <property type="project" value="InterPro"/>
</dbReference>
<evidence type="ECO:0000256" key="5">
    <source>
        <dbReference type="SAM" id="SignalP"/>
    </source>
</evidence>
<gene>
    <name evidence="7" type="ORF">Fcan01_21170</name>
</gene>
<evidence type="ECO:0000259" key="6">
    <source>
        <dbReference type="Pfam" id="PF00151"/>
    </source>
</evidence>
<dbReference type="InterPro" id="IPR029058">
    <property type="entry name" value="AB_hydrolase_fold"/>
</dbReference>
<dbReference type="InterPro" id="IPR000734">
    <property type="entry name" value="TAG_lipase"/>
</dbReference>
<evidence type="ECO:0000256" key="3">
    <source>
        <dbReference type="ARBA" id="ARBA00022525"/>
    </source>
</evidence>
<dbReference type="GO" id="GO:0017171">
    <property type="term" value="F:serine hydrolase activity"/>
    <property type="evidence" value="ECO:0007669"/>
    <property type="project" value="TreeGrafter"/>
</dbReference>
<accession>A0A226DFX9</accession>
<evidence type="ECO:0000313" key="8">
    <source>
        <dbReference type="Proteomes" id="UP000198287"/>
    </source>
</evidence>
<feature type="signal peptide" evidence="5">
    <location>
        <begin position="1"/>
        <end position="26"/>
    </location>
</feature>
<dbReference type="PANTHER" id="PTHR11610:SF173">
    <property type="entry name" value="LIPASE DOMAIN-CONTAINING PROTEIN-RELATED"/>
    <property type="match status" value="1"/>
</dbReference>
<organism evidence="7 8">
    <name type="scientific">Folsomia candida</name>
    <name type="common">Springtail</name>
    <dbReference type="NCBI Taxonomy" id="158441"/>
    <lineage>
        <taxon>Eukaryota</taxon>
        <taxon>Metazoa</taxon>
        <taxon>Ecdysozoa</taxon>
        <taxon>Arthropoda</taxon>
        <taxon>Hexapoda</taxon>
        <taxon>Collembola</taxon>
        <taxon>Entomobryomorpha</taxon>
        <taxon>Isotomoidea</taxon>
        <taxon>Isotomidae</taxon>
        <taxon>Proisotominae</taxon>
        <taxon>Folsomia</taxon>
    </lineage>
</organism>
<keyword evidence="5" id="KW-0732">Signal</keyword>
<sequence>MSTLNFAKAVLIIGLVTSFGSTPVHAMSWWERWRNFLLEWDTDSIVIRPHENLRASPIFLDRDDIRDVHFYLFTDPENPDFMQEVHIDDPTQSSLEAWDPSVPTKIIVHGFIQNINATFPQNVKNAYLKRSKDTGQKYNILVVDWGRLAYQLQDGVPVYTRAVRNVEKVGTRIGELVMYLHSLDLVTPSSLHLIGQSLGAHVVGQAGHWLQEQKPTPFLVARITGLDPAGPLFYTGLVGRLLKTEDAAFVDVVHCNPGGLGVVAPAIVGPKLGTVEFYVNWDPLTHLQPQCVSLGHVITEKEGWMLCSHNYCPKFFAWSIITKLEARQCYGVKVHPTGCVGPYARFGEDLSTSEQGMFFIKIQNKLDDMQLFMP</sequence>
<dbReference type="PANTHER" id="PTHR11610">
    <property type="entry name" value="LIPASE"/>
    <property type="match status" value="1"/>
</dbReference>
<evidence type="ECO:0000256" key="1">
    <source>
        <dbReference type="ARBA" id="ARBA00004613"/>
    </source>
</evidence>
<protein>
    <submittedName>
        <fullName evidence="7">Pancreatic lipase-related protein 2</fullName>
    </submittedName>
</protein>